<evidence type="ECO:0000256" key="1">
    <source>
        <dbReference type="ARBA" id="ARBA00023157"/>
    </source>
</evidence>
<dbReference type="PANTHER" id="PTHR47537:SF2">
    <property type="entry name" value="CUBILIN"/>
    <property type="match status" value="1"/>
</dbReference>
<dbReference type="Pfam" id="PF00431">
    <property type="entry name" value="CUB"/>
    <property type="match status" value="1"/>
</dbReference>
<dbReference type="SUPFAM" id="SSF49854">
    <property type="entry name" value="Spermadhesin, CUB domain"/>
    <property type="match status" value="2"/>
</dbReference>
<keyword evidence="5" id="KW-1185">Reference proteome</keyword>
<dbReference type="SMART" id="SM00042">
    <property type="entry name" value="CUB"/>
    <property type="match status" value="2"/>
</dbReference>
<proteinExistence type="predicted"/>
<dbReference type="PROSITE" id="PS01180">
    <property type="entry name" value="CUB"/>
    <property type="match status" value="1"/>
</dbReference>
<evidence type="ECO:0000313" key="4">
    <source>
        <dbReference type="EMBL" id="VDM42794.1"/>
    </source>
</evidence>
<name>A0A183USK3_TOXCA</name>
<accession>A0A183USK3</accession>
<dbReference type="InterPro" id="IPR053207">
    <property type="entry name" value="Non-NMDA_GluR_Accessory"/>
</dbReference>
<evidence type="ECO:0000313" key="5">
    <source>
        <dbReference type="Proteomes" id="UP000050794"/>
    </source>
</evidence>
<reference evidence="4 5" key="2">
    <citation type="submission" date="2018-11" db="EMBL/GenBank/DDBJ databases">
        <authorList>
            <consortium name="Pathogen Informatics"/>
        </authorList>
    </citation>
    <scope>NUCLEOTIDE SEQUENCE [LARGE SCALE GENOMIC DNA]</scope>
</reference>
<sequence>MQALPVASSASHAQINSKSLCPVKITSPSMSSGSESFTPTERGTINSSLYSVHDEPFKCQFIFMGSSSERVHIAFLQFNLFARIPQMENRTMRHVNVIFAKRFRCDEVDHVTVHVLIGTRMSRVDDFCGSETPPKLMSTKNLMTLEYVVRSTKALRQMMPSKEPFGFALQYEFRTDLGLSDMNAERSRNHVCYYLFNSSRRSSGSIFSPNHPGYYPRNIDCHYVFHGTEKQIVIIHFEYFDVEGFSTCDDSTHSDYVLFSNYQTHDRTNRRYCGQVRPQHSIISESNYFRMVFKSNDIFDATGFFAHYQFITQRTHLASISATVTLVKNYPFDLLPTFNHTVVTELICFGADGVTASILSIVTAYGGR</sequence>
<dbReference type="FunFam" id="2.60.120.290:FF:000058">
    <property type="entry name" value="CUB domaincontaining protein"/>
    <property type="match status" value="1"/>
</dbReference>
<dbReference type="EMBL" id="UYWY01020869">
    <property type="protein sequence ID" value="VDM42794.1"/>
    <property type="molecule type" value="Genomic_DNA"/>
</dbReference>
<evidence type="ECO:0000256" key="2">
    <source>
        <dbReference type="PROSITE-ProRule" id="PRU00059"/>
    </source>
</evidence>
<dbReference type="PANTHER" id="PTHR47537">
    <property type="entry name" value="CUBILIN"/>
    <property type="match status" value="1"/>
</dbReference>
<keyword evidence="1" id="KW-1015">Disulfide bond</keyword>
<gene>
    <name evidence="4" type="ORF">TCNE_LOCUS11473</name>
</gene>
<evidence type="ECO:0000259" key="3">
    <source>
        <dbReference type="PROSITE" id="PS01180"/>
    </source>
</evidence>
<dbReference type="GO" id="GO:0005886">
    <property type="term" value="C:plasma membrane"/>
    <property type="evidence" value="ECO:0007669"/>
    <property type="project" value="TreeGrafter"/>
</dbReference>
<dbReference type="CDD" id="cd00041">
    <property type="entry name" value="CUB"/>
    <property type="match status" value="1"/>
</dbReference>
<evidence type="ECO:0000313" key="6">
    <source>
        <dbReference type="WBParaSite" id="TCNE_0001147301-mRNA-1"/>
    </source>
</evidence>
<dbReference type="AlphaFoldDB" id="A0A183USK3"/>
<dbReference type="InterPro" id="IPR035914">
    <property type="entry name" value="Sperma_CUB_dom_sf"/>
</dbReference>
<reference evidence="6" key="1">
    <citation type="submission" date="2016-06" db="UniProtKB">
        <authorList>
            <consortium name="WormBaseParasite"/>
        </authorList>
    </citation>
    <scope>IDENTIFICATION</scope>
</reference>
<dbReference type="Gene3D" id="2.60.120.290">
    <property type="entry name" value="Spermadhesin, CUB domain"/>
    <property type="match status" value="2"/>
</dbReference>
<feature type="domain" description="CUB" evidence="3">
    <location>
        <begin position="192"/>
        <end position="311"/>
    </location>
</feature>
<dbReference type="InterPro" id="IPR000859">
    <property type="entry name" value="CUB_dom"/>
</dbReference>
<organism evidence="5 6">
    <name type="scientific">Toxocara canis</name>
    <name type="common">Canine roundworm</name>
    <dbReference type="NCBI Taxonomy" id="6265"/>
    <lineage>
        <taxon>Eukaryota</taxon>
        <taxon>Metazoa</taxon>
        <taxon>Ecdysozoa</taxon>
        <taxon>Nematoda</taxon>
        <taxon>Chromadorea</taxon>
        <taxon>Rhabditida</taxon>
        <taxon>Spirurina</taxon>
        <taxon>Ascaridomorpha</taxon>
        <taxon>Ascaridoidea</taxon>
        <taxon>Toxocaridae</taxon>
        <taxon>Toxocara</taxon>
    </lineage>
</organism>
<protein>
    <submittedName>
        <fullName evidence="6">CUB domain-containing protein</fullName>
    </submittedName>
</protein>
<comment type="caution">
    <text evidence="2">Lacks conserved residue(s) required for the propagation of feature annotation.</text>
</comment>
<dbReference type="WBParaSite" id="TCNE_0001147301-mRNA-1">
    <property type="protein sequence ID" value="TCNE_0001147301-mRNA-1"/>
    <property type="gene ID" value="TCNE_0001147301"/>
</dbReference>
<dbReference type="Proteomes" id="UP000050794">
    <property type="component" value="Unassembled WGS sequence"/>
</dbReference>